<keyword evidence="4" id="KW-0238">DNA-binding</keyword>
<dbReference type="RefSeq" id="WP_227018886.1">
    <property type="nucleotide sequence ID" value="NZ_JAGSND010000008.1"/>
</dbReference>
<dbReference type="Pfam" id="PF00158">
    <property type="entry name" value="Sigma54_activat"/>
    <property type="match status" value="1"/>
</dbReference>
<dbReference type="InterPro" id="IPR027417">
    <property type="entry name" value="P-loop_NTPase"/>
</dbReference>
<dbReference type="InterPro" id="IPR002078">
    <property type="entry name" value="Sigma_54_int"/>
</dbReference>
<dbReference type="SUPFAM" id="SSF55785">
    <property type="entry name" value="PYP-like sensor domain (PAS domain)"/>
    <property type="match status" value="1"/>
</dbReference>
<dbReference type="GO" id="GO:0006355">
    <property type="term" value="P:regulation of DNA-templated transcription"/>
    <property type="evidence" value="ECO:0007669"/>
    <property type="project" value="InterPro"/>
</dbReference>
<reference evidence="8" key="2">
    <citation type="submission" date="2021-04" db="EMBL/GenBank/DDBJ databases">
        <authorList>
            <person name="Liu J."/>
        </authorList>
    </citation>
    <scope>NUCLEOTIDE SEQUENCE</scope>
    <source>
        <strain evidence="8">BAD-6</strain>
    </source>
</reference>
<keyword evidence="9" id="KW-1185">Reference proteome</keyword>
<dbReference type="FunFam" id="3.40.50.300:FF:000006">
    <property type="entry name" value="DNA-binding transcriptional regulator NtrC"/>
    <property type="match status" value="1"/>
</dbReference>
<dbReference type="Gene3D" id="3.30.450.20">
    <property type="entry name" value="PAS domain"/>
    <property type="match status" value="1"/>
</dbReference>
<dbReference type="EMBL" id="JAGSND010000008">
    <property type="protein sequence ID" value="MBR0598759.1"/>
    <property type="molecule type" value="Genomic_DNA"/>
</dbReference>
<keyword evidence="1" id="KW-0547">Nucleotide-binding</keyword>
<dbReference type="GO" id="GO:0043565">
    <property type="term" value="F:sequence-specific DNA binding"/>
    <property type="evidence" value="ECO:0007669"/>
    <property type="project" value="InterPro"/>
</dbReference>
<dbReference type="PANTHER" id="PTHR32071:SF57">
    <property type="entry name" value="C4-DICARBOXYLATE TRANSPORT TRANSCRIPTIONAL REGULATORY PROTEIN DCTD"/>
    <property type="match status" value="1"/>
</dbReference>
<dbReference type="AlphaFoldDB" id="A0A8J7W1N3"/>
<dbReference type="Pfam" id="PF00989">
    <property type="entry name" value="PAS"/>
    <property type="match status" value="1"/>
</dbReference>
<proteinExistence type="predicted"/>
<dbReference type="Gene3D" id="1.10.8.60">
    <property type="match status" value="1"/>
</dbReference>
<feature type="domain" description="Sigma-54 factor interaction" evidence="6">
    <location>
        <begin position="280"/>
        <end position="510"/>
    </location>
</feature>
<dbReference type="NCBIfam" id="TIGR00229">
    <property type="entry name" value="sensory_box"/>
    <property type="match status" value="1"/>
</dbReference>
<dbReference type="InterPro" id="IPR002197">
    <property type="entry name" value="HTH_Fis"/>
</dbReference>
<dbReference type="CDD" id="cd00130">
    <property type="entry name" value="PAS"/>
    <property type="match status" value="1"/>
</dbReference>
<keyword evidence="5" id="KW-0804">Transcription</keyword>
<evidence type="ECO:0000256" key="4">
    <source>
        <dbReference type="ARBA" id="ARBA00023125"/>
    </source>
</evidence>
<sequence>MLELSVIRDTVMNVAEAITAALEIETEIINEHLEIIGGTGRYRYKIGTYEEGGDINSGAIYGKLLKSGKTYICLDPENDPEYDPQEGELAEICCPIQLEDRIIGLIGLVAFNEEQRKKIMDNSETLTLFLERMSELIASKLSETEQRNQLQGIVESMHEGLIALDKNGRIMSCNFECEKLLGVKRNHMVGKLLSDVWDIRDAEKVISTGVPIKDKEVLYQGKKDREQRYLCTIIPLQLRKGDHEETPALGAMILFQSSSDVKERIYKMTVHDKQTTFADIIGESQAMIQVKRRTLQIASSDSTVMITGESGTGKELFARAIHSESPRRDSPFIAINCGAIPEMLLESELFGYEKGAFTGADSRGKPGKFEIAHKGTLFLDEIGDLPLHLQVKLLHAIQNRQIERVGGISPIDIDVRIISATNKNLEQMITAREFREDLFFRLNVIPLNIPPLRERDGDVELLLNFSLRKFNELLGKRITSFDPSALQALLQYVWPGNVRELENVVEYAVNMETGNQIRLENLPDKIVKRHMESRTNRSGLKEKMDDYQRMLIEECLDKTGRSTEGKIMAARLLGVSESTLYRRIRELGVR</sequence>
<accession>A0A8J7W1N3</accession>
<dbReference type="InterPro" id="IPR029016">
    <property type="entry name" value="GAF-like_dom_sf"/>
</dbReference>
<dbReference type="CDD" id="cd00009">
    <property type="entry name" value="AAA"/>
    <property type="match status" value="1"/>
</dbReference>
<dbReference type="Proteomes" id="UP000675664">
    <property type="component" value="Unassembled WGS sequence"/>
</dbReference>
<dbReference type="InterPro" id="IPR058031">
    <property type="entry name" value="AAA_lid_NorR"/>
</dbReference>
<dbReference type="PROSITE" id="PS00675">
    <property type="entry name" value="SIGMA54_INTERACT_1"/>
    <property type="match status" value="1"/>
</dbReference>
<dbReference type="PANTHER" id="PTHR32071">
    <property type="entry name" value="TRANSCRIPTIONAL REGULATORY PROTEIN"/>
    <property type="match status" value="1"/>
</dbReference>
<dbReference type="SMART" id="SM00382">
    <property type="entry name" value="AAA"/>
    <property type="match status" value="1"/>
</dbReference>
<dbReference type="InterPro" id="IPR025662">
    <property type="entry name" value="Sigma_54_int_dom_ATP-bd_1"/>
</dbReference>
<dbReference type="InterPro" id="IPR025943">
    <property type="entry name" value="Sigma_54_int_dom_ATP-bd_2"/>
</dbReference>
<dbReference type="Pfam" id="PF25601">
    <property type="entry name" value="AAA_lid_14"/>
    <property type="match status" value="1"/>
</dbReference>
<dbReference type="InterPro" id="IPR000014">
    <property type="entry name" value="PAS"/>
</dbReference>
<dbReference type="PROSITE" id="PS50112">
    <property type="entry name" value="PAS"/>
    <property type="match status" value="1"/>
</dbReference>
<comment type="caution">
    <text evidence="8">The sequence shown here is derived from an EMBL/GenBank/DDBJ whole genome shotgun (WGS) entry which is preliminary data.</text>
</comment>
<dbReference type="Gene3D" id="3.30.450.40">
    <property type="match status" value="1"/>
</dbReference>
<keyword evidence="3" id="KW-0805">Transcription regulation</keyword>
<evidence type="ECO:0000256" key="1">
    <source>
        <dbReference type="ARBA" id="ARBA00022741"/>
    </source>
</evidence>
<evidence type="ECO:0000313" key="8">
    <source>
        <dbReference type="EMBL" id="MBR0598759.1"/>
    </source>
</evidence>
<evidence type="ECO:0000313" key="9">
    <source>
        <dbReference type="Proteomes" id="UP000675664"/>
    </source>
</evidence>
<gene>
    <name evidence="8" type="ORF">KCX82_12785</name>
</gene>
<dbReference type="InterPro" id="IPR035965">
    <property type="entry name" value="PAS-like_dom_sf"/>
</dbReference>
<dbReference type="PROSITE" id="PS00688">
    <property type="entry name" value="SIGMA54_INTERACT_3"/>
    <property type="match status" value="1"/>
</dbReference>
<evidence type="ECO:0000256" key="5">
    <source>
        <dbReference type="ARBA" id="ARBA00023163"/>
    </source>
</evidence>
<feature type="domain" description="PAS" evidence="7">
    <location>
        <begin position="146"/>
        <end position="191"/>
    </location>
</feature>
<dbReference type="SUPFAM" id="SSF52540">
    <property type="entry name" value="P-loop containing nucleoside triphosphate hydrolases"/>
    <property type="match status" value="1"/>
</dbReference>
<dbReference type="Gene3D" id="1.10.10.60">
    <property type="entry name" value="Homeodomain-like"/>
    <property type="match status" value="1"/>
</dbReference>
<organism evidence="8 9">
    <name type="scientific">Sinanaerobacter chloroacetimidivorans</name>
    <dbReference type="NCBI Taxonomy" id="2818044"/>
    <lineage>
        <taxon>Bacteria</taxon>
        <taxon>Bacillati</taxon>
        <taxon>Bacillota</taxon>
        <taxon>Clostridia</taxon>
        <taxon>Peptostreptococcales</taxon>
        <taxon>Anaerovoracaceae</taxon>
        <taxon>Sinanaerobacter</taxon>
    </lineage>
</organism>
<dbReference type="Gene3D" id="3.40.50.300">
    <property type="entry name" value="P-loop containing nucleotide triphosphate hydrolases"/>
    <property type="match status" value="1"/>
</dbReference>
<evidence type="ECO:0000256" key="3">
    <source>
        <dbReference type="ARBA" id="ARBA00023015"/>
    </source>
</evidence>
<dbReference type="InterPro" id="IPR025944">
    <property type="entry name" value="Sigma_54_int_dom_CS"/>
</dbReference>
<dbReference type="SMART" id="SM00091">
    <property type="entry name" value="PAS"/>
    <property type="match status" value="1"/>
</dbReference>
<dbReference type="InterPro" id="IPR003593">
    <property type="entry name" value="AAA+_ATPase"/>
</dbReference>
<reference evidence="8" key="1">
    <citation type="submission" date="2021-04" db="EMBL/GenBank/DDBJ databases">
        <title>Sinoanaerobacter chloroacetimidivorans sp. nov., an obligate anaerobic bacterium isolated from anaerobic sludge.</title>
        <authorList>
            <person name="Bao Y."/>
        </authorList>
    </citation>
    <scope>NUCLEOTIDE SEQUENCE</scope>
    <source>
        <strain evidence="8">BAD-6</strain>
    </source>
</reference>
<dbReference type="SUPFAM" id="SSF46689">
    <property type="entry name" value="Homeodomain-like"/>
    <property type="match status" value="1"/>
</dbReference>
<protein>
    <submittedName>
        <fullName evidence="8">Sigma 54-interacting transcriptional regulator</fullName>
    </submittedName>
</protein>
<dbReference type="Pfam" id="PF02954">
    <property type="entry name" value="HTH_8"/>
    <property type="match status" value="1"/>
</dbReference>
<dbReference type="InterPro" id="IPR009057">
    <property type="entry name" value="Homeodomain-like_sf"/>
</dbReference>
<evidence type="ECO:0000259" key="7">
    <source>
        <dbReference type="PROSITE" id="PS50112"/>
    </source>
</evidence>
<evidence type="ECO:0000256" key="2">
    <source>
        <dbReference type="ARBA" id="ARBA00022840"/>
    </source>
</evidence>
<dbReference type="PROSITE" id="PS50045">
    <property type="entry name" value="SIGMA54_INTERACT_4"/>
    <property type="match status" value="1"/>
</dbReference>
<dbReference type="InterPro" id="IPR013767">
    <property type="entry name" value="PAS_fold"/>
</dbReference>
<evidence type="ECO:0000259" key="6">
    <source>
        <dbReference type="PROSITE" id="PS50045"/>
    </source>
</evidence>
<name>A0A8J7W1N3_9FIRM</name>
<dbReference type="GO" id="GO:0005524">
    <property type="term" value="F:ATP binding"/>
    <property type="evidence" value="ECO:0007669"/>
    <property type="project" value="UniProtKB-KW"/>
</dbReference>
<keyword evidence="2" id="KW-0067">ATP-binding</keyword>
<dbReference type="PROSITE" id="PS00676">
    <property type="entry name" value="SIGMA54_INTERACT_2"/>
    <property type="match status" value="1"/>
</dbReference>